<keyword evidence="3" id="KW-1185">Reference proteome</keyword>
<organism evidence="2 3">
    <name type="scientific">Dietzia cercidiphylli</name>
    <dbReference type="NCBI Taxonomy" id="498199"/>
    <lineage>
        <taxon>Bacteria</taxon>
        <taxon>Bacillati</taxon>
        <taxon>Actinomycetota</taxon>
        <taxon>Actinomycetes</taxon>
        <taxon>Mycobacteriales</taxon>
        <taxon>Dietziaceae</taxon>
        <taxon>Dietzia</taxon>
    </lineage>
</organism>
<gene>
    <name evidence="2" type="ORF">GCM10009831_14090</name>
</gene>
<comment type="caution">
    <text evidence="2">The sequence shown here is derived from an EMBL/GenBank/DDBJ whole genome shotgun (WGS) entry which is preliminary data.</text>
</comment>
<accession>A0ABN2III2</accession>
<proteinExistence type="predicted"/>
<evidence type="ECO:0000256" key="1">
    <source>
        <dbReference type="SAM" id="MobiDB-lite"/>
    </source>
</evidence>
<protein>
    <recommendedName>
        <fullName evidence="4">Secreted protein</fullName>
    </recommendedName>
</protein>
<dbReference type="EMBL" id="BAAAQG010000007">
    <property type="protein sequence ID" value="GAA1705578.1"/>
    <property type="molecule type" value="Genomic_DNA"/>
</dbReference>
<evidence type="ECO:0000313" key="2">
    <source>
        <dbReference type="EMBL" id="GAA1705578.1"/>
    </source>
</evidence>
<sequence length="99" mass="9625">MITRAWAARLAGTGTACSGSGTGTGTATGSATGGLVRSCRRAAETGSVEGSGLTLHSSNEASRQGADRPVDGGDTGVGAMCSPAPSGEDRAGLAFFYVV</sequence>
<name>A0ABN2III2_9ACTN</name>
<evidence type="ECO:0000313" key="3">
    <source>
        <dbReference type="Proteomes" id="UP001500383"/>
    </source>
</evidence>
<evidence type="ECO:0008006" key="4">
    <source>
        <dbReference type="Google" id="ProtNLM"/>
    </source>
</evidence>
<reference evidence="2 3" key="1">
    <citation type="journal article" date="2019" name="Int. J. Syst. Evol. Microbiol.">
        <title>The Global Catalogue of Microorganisms (GCM) 10K type strain sequencing project: providing services to taxonomists for standard genome sequencing and annotation.</title>
        <authorList>
            <consortium name="The Broad Institute Genomics Platform"/>
            <consortium name="The Broad Institute Genome Sequencing Center for Infectious Disease"/>
            <person name="Wu L."/>
            <person name="Ma J."/>
        </authorList>
    </citation>
    <scope>NUCLEOTIDE SEQUENCE [LARGE SCALE GENOMIC DNA]</scope>
    <source>
        <strain evidence="2 3">JCM 16002</strain>
    </source>
</reference>
<dbReference type="Proteomes" id="UP001500383">
    <property type="component" value="Unassembled WGS sequence"/>
</dbReference>
<feature type="region of interest" description="Disordered" evidence="1">
    <location>
        <begin position="43"/>
        <end position="89"/>
    </location>
</feature>